<comment type="caution">
    <text evidence="4">The sequence shown here is derived from an EMBL/GenBank/DDBJ whole genome shotgun (WGS) entry which is preliminary data.</text>
</comment>
<dbReference type="PROSITE" id="PS50206">
    <property type="entry name" value="RHODANESE_3"/>
    <property type="match status" value="2"/>
</dbReference>
<dbReference type="GO" id="GO:0004792">
    <property type="term" value="F:thiosulfate-cyanide sulfurtransferase activity"/>
    <property type="evidence" value="ECO:0007669"/>
    <property type="project" value="UniProtKB-EC"/>
</dbReference>
<keyword evidence="1" id="KW-0677">Repeat</keyword>
<dbReference type="Pfam" id="PF00581">
    <property type="entry name" value="Rhodanese"/>
    <property type="match status" value="2"/>
</dbReference>
<feature type="signal peptide" evidence="2">
    <location>
        <begin position="1"/>
        <end position="23"/>
    </location>
</feature>
<evidence type="ECO:0000313" key="4">
    <source>
        <dbReference type="EMBL" id="MCS3919168.1"/>
    </source>
</evidence>
<dbReference type="InterPro" id="IPR036873">
    <property type="entry name" value="Rhodanese-like_dom_sf"/>
</dbReference>
<gene>
    <name evidence="4" type="ORF">M2350_001568</name>
</gene>
<dbReference type="PANTHER" id="PTHR43855:SF1">
    <property type="entry name" value="THIOSULFATE SULFURTRANSFERASE"/>
    <property type="match status" value="1"/>
</dbReference>
<dbReference type="CDD" id="cd01449">
    <property type="entry name" value="TST_Repeat_2"/>
    <property type="match status" value="1"/>
</dbReference>
<keyword evidence="5" id="KW-1185">Reference proteome</keyword>
<dbReference type="GO" id="GO:0016784">
    <property type="term" value="F:3-mercaptopyruvate sulfurtransferase activity"/>
    <property type="evidence" value="ECO:0007669"/>
    <property type="project" value="UniProtKB-EC"/>
</dbReference>
<dbReference type="SMART" id="SM00450">
    <property type="entry name" value="RHOD"/>
    <property type="match status" value="2"/>
</dbReference>
<dbReference type="EC" id="2.8.1.1" evidence="4"/>
<dbReference type="InterPro" id="IPR051126">
    <property type="entry name" value="Thiosulfate_sulfurtransferase"/>
</dbReference>
<dbReference type="PANTHER" id="PTHR43855">
    <property type="entry name" value="THIOSULFATE SULFURTRANSFERASE"/>
    <property type="match status" value="1"/>
</dbReference>
<evidence type="ECO:0000256" key="2">
    <source>
        <dbReference type="SAM" id="SignalP"/>
    </source>
</evidence>
<feature type="domain" description="Rhodanese" evidence="3">
    <location>
        <begin position="186"/>
        <end position="291"/>
    </location>
</feature>
<dbReference type="Proteomes" id="UP001204798">
    <property type="component" value="Unassembled WGS sequence"/>
</dbReference>
<keyword evidence="2" id="KW-0732">Signal</keyword>
<dbReference type="InterPro" id="IPR001763">
    <property type="entry name" value="Rhodanese-like_dom"/>
</dbReference>
<keyword evidence="4" id="KW-0808">Transferase</keyword>
<dbReference type="SUPFAM" id="SSF52821">
    <property type="entry name" value="Rhodanese/Cell cycle control phosphatase"/>
    <property type="match status" value="2"/>
</dbReference>
<dbReference type="EC" id="2.8.1.2" evidence="4"/>
<reference evidence="4 5" key="1">
    <citation type="submission" date="2022-08" db="EMBL/GenBank/DDBJ databases">
        <title>Bacterial and archaeal communities from various locations to study Microbial Dark Matter (Phase II).</title>
        <authorList>
            <person name="Stepanauskas R."/>
        </authorList>
    </citation>
    <scope>NUCLEOTIDE SEQUENCE [LARGE SCALE GENOMIC DNA]</scope>
    <source>
        <strain evidence="4 5">PD1</strain>
    </source>
</reference>
<name>A0ABT2EQH1_9BACT</name>
<evidence type="ECO:0000256" key="1">
    <source>
        <dbReference type="ARBA" id="ARBA00022737"/>
    </source>
</evidence>
<accession>A0ABT2EQH1</accession>
<sequence>MRRTVRQSVIGAMLLTVALSAVAAAQPLLDKPSLVTTDWLARHLNDPRVRIIDARSSLRDYLQGHIPNAIYLNTETLRISQGGVPARLLPPERLAEIFGAIGIGNAHTVVVYSSAKDAFAHATYIAFVLELLGHRAVGVLDGGFEKWQAEGRPVSREFPKVMPTRFVARVNPSLRVDWLTVWRAVQKGEAQILDARDPKTFSAGHIPSARNAFLQENLQGEQVLTWRDKEALRARLKELGIDPTKPIVTYCNSGREASQLWFTLRHVLNIPQVAVYDGSWIDWTARKMPKE</sequence>
<evidence type="ECO:0000259" key="3">
    <source>
        <dbReference type="PROSITE" id="PS50206"/>
    </source>
</evidence>
<proteinExistence type="predicted"/>
<evidence type="ECO:0000313" key="5">
    <source>
        <dbReference type="Proteomes" id="UP001204798"/>
    </source>
</evidence>
<organism evidence="4 5">
    <name type="scientific">Candidatus Fervidibacter sacchari</name>
    <dbReference type="NCBI Taxonomy" id="1448929"/>
    <lineage>
        <taxon>Bacteria</taxon>
        <taxon>Candidatus Fervidibacterota</taxon>
        <taxon>Candidatus Fervidibacter</taxon>
    </lineage>
</organism>
<feature type="domain" description="Rhodanese" evidence="3">
    <location>
        <begin position="45"/>
        <end position="156"/>
    </location>
</feature>
<dbReference type="RefSeq" id="WP_259095349.1">
    <property type="nucleotide sequence ID" value="NZ_CP130454.1"/>
</dbReference>
<dbReference type="Gene3D" id="3.40.250.10">
    <property type="entry name" value="Rhodanese-like domain"/>
    <property type="match status" value="2"/>
</dbReference>
<feature type="chain" id="PRO_5047175642" evidence="2">
    <location>
        <begin position="24"/>
        <end position="291"/>
    </location>
</feature>
<dbReference type="EMBL" id="JANUCP010000002">
    <property type="protein sequence ID" value="MCS3919168.1"/>
    <property type="molecule type" value="Genomic_DNA"/>
</dbReference>
<protein>
    <submittedName>
        <fullName evidence="4">Thiosulfate/3-mercaptopyruvate sulfurtransferase</fullName>
        <ecNumber evidence="4">2.8.1.1</ecNumber>
        <ecNumber evidence="4">2.8.1.2</ecNumber>
    </submittedName>
</protein>
<dbReference type="CDD" id="cd01448">
    <property type="entry name" value="TST_Repeat_1"/>
    <property type="match status" value="1"/>
</dbReference>